<sequence>MVDPLSFPALAGAALNQAFNFLFGRLASLLDKRGRGEQREDEVDCPAVLREEFTSLKPRADLVEGALPQLRELMGMLSTYDRNPDQLDIGDGELRSALGRLRTMLEQIYDQPLTFDGEAGRSEIHAELKAKTVSGEMVGMDAKRVRRGTVDVDVEQVRRGGSVIGVRADEIG</sequence>
<reference evidence="1" key="1">
    <citation type="submission" date="2019-09" db="EMBL/GenBank/DDBJ databases">
        <authorList>
            <person name="Teo W.F.A."/>
            <person name="Duangmal K."/>
        </authorList>
    </citation>
    <scope>NUCLEOTIDE SEQUENCE [LARGE SCALE GENOMIC DNA]</scope>
    <source>
        <strain evidence="1">K81G1</strain>
    </source>
</reference>
<dbReference type="RefSeq" id="WP_144752421.1">
    <property type="nucleotide sequence ID" value="NZ_VMNW02000020.1"/>
</dbReference>
<dbReference type="AlphaFoldDB" id="A0A5N0V6A1"/>
<evidence type="ECO:0000313" key="1">
    <source>
        <dbReference type="EMBL" id="KAA9160683.1"/>
    </source>
</evidence>
<evidence type="ECO:0000313" key="2">
    <source>
        <dbReference type="Proteomes" id="UP000319769"/>
    </source>
</evidence>
<dbReference type="Proteomes" id="UP000319769">
    <property type="component" value="Unassembled WGS sequence"/>
</dbReference>
<proteinExistence type="predicted"/>
<name>A0A5N0V6A1_9PSEU</name>
<organism evidence="1 2">
    <name type="scientific">Amycolatopsis acidicola</name>
    <dbReference type="NCBI Taxonomy" id="2596893"/>
    <lineage>
        <taxon>Bacteria</taxon>
        <taxon>Bacillati</taxon>
        <taxon>Actinomycetota</taxon>
        <taxon>Actinomycetes</taxon>
        <taxon>Pseudonocardiales</taxon>
        <taxon>Pseudonocardiaceae</taxon>
        <taxon>Amycolatopsis</taxon>
    </lineage>
</organism>
<comment type="caution">
    <text evidence="1">The sequence shown here is derived from an EMBL/GenBank/DDBJ whole genome shotgun (WGS) entry which is preliminary data.</text>
</comment>
<accession>A0A5N0V6A1</accession>
<dbReference type="OrthoDB" id="4173012at2"/>
<dbReference type="EMBL" id="VMNW02000020">
    <property type="protein sequence ID" value="KAA9160683.1"/>
    <property type="molecule type" value="Genomic_DNA"/>
</dbReference>
<keyword evidence="2" id="KW-1185">Reference proteome</keyword>
<protein>
    <submittedName>
        <fullName evidence="1">Uncharacterized protein</fullName>
    </submittedName>
</protein>
<gene>
    <name evidence="1" type="ORF">FPZ12_016155</name>
</gene>